<keyword evidence="1" id="KW-1133">Transmembrane helix</keyword>
<gene>
    <name evidence="2" type="ORF">DO97_04465</name>
</gene>
<proteinExistence type="predicted"/>
<dbReference type="Proteomes" id="UP000030170">
    <property type="component" value="Unassembled WGS sequence"/>
</dbReference>
<reference evidence="2 3" key="1">
    <citation type="journal article" date="2014" name="Mol. Ecol.">
        <title>Evolution of Synechococcus.</title>
        <authorList>
            <person name="Dvorak P."/>
            <person name="Casamatta D."/>
            <person name="Hasler P."/>
            <person name="Poulickova A."/>
            <person name="Ondrej V."/>
            <person name="Sanges R."/>
        </authorList>
    </citation>
    <scope>NUCLEOTIDE SEQUENCE [LARGE SCALE GENOMIC DNA]</scope>
    <source>
        <strain evidence="2 3">CAUP A 1101</strain>
    </source>
</reference>
<dbReference type="InterPro" id="IPR045584">
    <property type="entry name" value="Pilin-like"/>
</dbReference>
<sequence>MKNSTSGYTLTEIMITLVVMGVLSALVTPSLFALLTRQQLNSAQANALNVIRQAQSTAKQSSQKVQACFRTSSTNGVEYQVQTVAQPEVAANNCMGAWQTLVTGGTNIQVDATNSSMTLRNSYRSIRFQDDGWVDGSMGRITFIPKTRTMPRRCVWVSTLIGTMRTAGDDGSSDANCT</sequence>
<dbReference type="NCBIfam" id="TIGR02532">
    <property type="entry name" value="IV_pilin_GFxxxE"/>
    <property type="match status" value="1"/>
</dbReference>
<dbReference type="InterPro" id="IPR012902">
    <property type="entry name" value="N_methyl_site"/>
</dbReference>
<name>A0A098TKT5_9CYAN</name>
<keyword evidence="1" id="KW-0812">Transmembrane</keyword>
<comment type="caution">
    <text evidence="2">The sequence shown here is derived from an EMBL/GenBank/DDBJ whole genome shotgun (WGS) entry which is preliminary data.</text>
</comment>
<evidence type="ECO:0000313" key="3">
    <source>
        <dbReference type="Proteomes" id="UP000030170"/>
    </source>
</evidence>
<dbReference type="STRING" id="1497020.DO97_04465"/>
<evidence type="ECO:0008006" key="4">
    <source>
        <dbReference type="Google" id="ProtNLM"/>
    </source>
</evidence>
<evidence type="ECO:0000313" key="2">
    <source>
        <dbReference type="EMBL" id="KGF72945.1"/>
    </source>
</evidence>
<keyword evidence="1" id="KW-0472">Membrane</keyword>
<dbReference type="Pfam" id="PF07963">
    <property type="entry name" value="N_methyl"/>
    <property type="match status" value="1"/>
</dbReference>
<evidence type="ECO:0000256" key="1">
    <source>
        <dbReference type="SAM" id="Phobius"/>
    </source>
</evidence>
<feature type="transmembrane region" description="Helical" evidence="1">
    <location>
        <begin position="13"/>
        <end position="35"/>
    </location>
</feature>
<accession>A0A098TKT5</accession>
<organism evidence="2 3">
    <name type="scientific">Neosynechococcus sphagnicola sy1</name>
    <dbReference type="NCBI Taxonomy" id="1497020"/>
    <lineage>
        <taxon>Bacteria</taxon>
        <taxon>Bacillati</taxon>
        <taxon>Cyanobacteriota</taxon>
        <taxon>Cyanophyceae</taxon>
        <taxon>Neosynechococcales</taxon>
        <taxon>Neosynechococcaceae</taxon>
        <taxon>Neosynechococcus</taxon>
    </lineage>
</organism>
<dbReference type="RefSeq" id="WP_036532663.1">
    <property type="nucleotide sequence ID" value="NZ_JJML01000017.1"/>
</dbReference>
<protein>
    <recommendedName>
        <fullName evidence="4">Prepilin-type N-terminal cleavage/methylation domain-containing protein</fullName>
    </recommendedName>
</protein>
<keyword evidence="3" id="KW-1185">Reference proteome</keyword>
<dbReference type="AlphaFoldDB" id="A0A098TKT5"/>
<dbReference type="OrthoDB" id="468456at2"/>
<dbReference type="EMBL" id="JJML01000017">
    <property type="protein sequence ID" value="KGF72945.1"/>
    <property type="molecule type" value="Genomic_DNA"/>
</dbReference>
<dbReference type="SUPFAM" id="SSF54523">
    <property type="entry name" value="Pili subunits"/>
    <property type="match status" value="1"/>
</dbReference>
<dbReference type="Gene3D" id="3.30.700.10">
    <property type="entry name" value="Glycoprotein, Type 4 Pilin"/>
    <property type="match status" value="1"/>
</dbReference>